<dbReference type="AlphaFoldDB" id="A0A158D385"/>
<evidence type="ECO:0000259" key="2">
    <source>
        <dbReference type="Pfam" id="PF01757"/>
    </source>
</evidence>
<feature type="transmembrane region" description="Helical" evidence="1">
    <location>
        <begin position="332"/>
        <end position="349"/>
    </location>
</feature>
<evidence type="ECO:0000256" key="1">
    <source>
        <dbReference type="SAM" id="Phobius"/>
    </source>
</evidence>
<feature type="transmembrane region" description="Helical" evidence="1">
    <location>
        <begin position="73"/>
        <end position="94"/>
    </location>
</feature>
<keyword evidence="3" id="KW-0808">Transferase</keyword>
<dbReference type="Pfam" id="PF01757">
    <property type="entry name" value="Acyl_transf_3"/>
    <property type="match status" value="1"/>
</dbReference>
<proteinExistence type="predicted"/>
<keyword evidence="1" id="KW-0472">Membrane</keyword>
<feature type="domain" description="Acyltransferase 3" evidence="2">
    <location>
        <begin position="6"/>
        <end position="339"/>
    </location>
</feature>
<dbReference type="PANTHER" id="PTHR37312:SF1">
    <property type="entry name" value="MEMBRANE-BOUND ACYLTRANSFERASE YKRP-RELATED"/>
    <property type="match status" value="1"/>
</dbReference>
<gene>
    <name evidence="3" type="ORF">AWB77_04769</name>
</gene>
<dbReference type="InterPro" id="IPR052734">
    <property type="entry name" value="Nod_factor_acetyltransferase"/>
</dbReference>
<dbReference type="PANTHER" id="PTHR37312">
    <property type="entry name" value="MEMBRANE-BOUND ACYLTRANSFERASE YKRP-RELATED"/>
    <property type="match status" value="1"/>
</dbReference>
<dbReference type="GO" id="GO:0016747">
    <property type="term" value="F:acyltransferase activity, transferring groups other than amino-acyl groups"/>
    <property type="evidence" value="ECO:0007669"/>
    <property type="project" value="InterPro"/>
</dbReference>
<keyword evidence="1" id="KW-0812">Transmembrane</keyword>
<name>A0A158D385_9BURK</name>
<dbReference type="RefSeq" id="WP_061136860.1">
    <property type="nucleotide sequence ID" value="NZ_FCNX02000013.1"/>
</dbReference>
<keyword evidence="3" id="KW-0012">Acyltransferase</keyword>
<dbReference type="Proteomes" id="UP000054903">
    <property type="component" value="Unassembled WGS sequence"/>
</dbReference>
<dbReference type="EMBL" id="FCNX02000013">
    <property type="protein sequence ID" value="SAK88297.1"/>
    <property type="molecule type" value="Genomic_DNA"/>
</dbReference>
<evidence type="ECO:0000313" key="4">
    <source>
        <dbReference type="Proteomes" id="UP000054903"/>
    </source>
</evidence>
<protein>
    <submittedName>
        <fullName evidence="3">Acyltransferase 3</fullName>
    </submittedName>
</protein>
<sequence>MKERDRSVDVLRGIGIIAVVAGHASSGMGLAPFSPYSFHMPLFFFLSGMFFREGEIEGARSLAAHIKTFLLPTTACIVFYAFLCKLLAAFGFAALDRPITLTNLFLTQFSTSGAYPFTSPYWFIPSLFLVRVYFGGVHTRLIRLTGGGTGRSLAIVEGLFLLAYLSMSVGSIVLSRELYAVKSMSLIKIGILHITFASFFYYFGFVCAKYRLQRYMAGVFVLFALYVIQQHLWATGTVLDFWMQIMKFESPILPIVTSLTGVAFFFGISQLIAAHRGASPLAYIGGKGLPIVLHQLFGFFVLNLILCGLGFIRPGDITGQYFQWHTEKTWPLYVIFGVVVPLLIDRYVVGRSKRALSNVVERWRLRITG</sequence>
<evidence type="ECO:0000313" key="3">
    <source>
        <dbReference type="EMBL" id="SAK88297.1"/>
    </source>
</evidence>
<feature type="transmembrane region" description="Helical" evidence="1">
    <location>
        <begin position="252"/>
        <end position="272"/>
    </location>
</feature>
<dbReference type="InterPro" id="IPR002656">
    <property type="entry name" value="Acyl_transf_3_dom"/>
</dbReference>
<keyword evidence="1" id="KW-1133">Transmembrane helix</keyword>
<reference evidence="3" key="1">
    <citation type="submission" date="2016-01" db="EMBL/GenBank/DDBJ databases">
        <authorList>
            <person name="Peeters C."/>
        </authorList>
    </citation>
    <scope>NUCLEOTIDE SEQUENCE</scope>
    <source>
        <strain evidence="3">LMG 29320</strain>
    </source>
</reference>
<organism evidence="3 4">
    <name type="scientific">Caballeronia fortuita</name>
    <dbReference type="NCBI Taxonomy" id="1777138"/>
    <lineage>
        <taxon>Bacteria</taxon>
        <taxon>Pseudomonadati</taxon>
        <taxon>Pseudomonadota</taxon>
        <taxon>Betaproteobacteria</taxon>
        <taxon>Burkholderiales</taxon>
        <taxon>Burkholderiaceae</taxon>
        <taxon>Caballeronia</taxon>
    </lineage>
</organism>
<feature type="transmembrane region" description="Helical" evidence="1">
    <location>
        <begin position="12"/>
        <end position="30"/>
    </location>
</feature>
<feature type="transmembrane region" description="Helical" evidence="1">
    <location>
        <begin position="154"/>
        <end position="174"/>
    </location>
</feature>
<accession>A0A158D385</accession>
<feature type="transmembrane region" description="Helical" evidence="1">
    <location>
        <begin position="186"/>
        <end position="208"/>
    </location>
</feature>
<dbReference type="OrthoDB" id="9814956at2"/>
<feature type="transmembrane region" description="Helical" evidence="1">
    <location>
        <begin position="292"/>
        <end position="312"/>
    </location>
</feature>
<feature type="transmembrane region" description="Helical" evidence="1">
    <location>
        <begin position="215"/>
        <end position="232"/>
    </location>
</feature>
<comment type="caution">
    <text evidence="3">The sequence shown here is derived from an EMBL/GenBank/DDBJ whole genome shotgun (WGS) entry which is preliminary data.</text>
</comment>
<dbReference type="STRING" id="1777138.AWB77_04769"/>
<keyword evidence="4" id="KW-1185">Reference proteome</keyword>